<dbReference type="Proteomes" id="UP000268093">
    <property type="component" value="Unassembled WGS sequence"/>
</dbReference>
<dbReference type="AlphaFoldDB" id="A0A433D185"/>
<dbReference type="SUPFAM" id="SSF50475">
    <property type="entry name" value="FMN-binding split barrel"/>
    <property type="match status" value="1"/>
</dbReference>
<dbReference type="InterPro" id="IPR011576">
    <property type="entry name" value="Pyridox_Oxase_N"/>
</dbReference>
<dbReference type="InterPro" id="IPR012349">
    <property type="entry name" value="Split_barrel_FMN-bd"/>
</dbReference>
<dbReference type="EMBL" id="RBNI01008638">
    <property type="protein sequence ID" value="RUP44599.1"/>
    <property type="molecule type" value="Genomic_DNA"/>
</dbReference>
<accession>A0A433D185</accession>
<dbReference type="Pfam" id="PF01243">
    <property type="entry name" value="PNPOx_N"/>
    <property type="match status" value="1"/>
</dbReference>
<dbReference type="Gene3D" id="2.30.110.10">
    <property type="entry name" value="Electron Transport, Fmn-binding Protein, Chain A"/>
    <property type="match status" value="1"/>
</dbReference>
<evidence type="ECO:0000313" key="2">
    <source>
        <dbReference type="Proteomes" id="UP000268093"/>
    </source>
</evidence>
<dbReference type="PANTHER" id="PTHR39336">
    <property type="entry name" value="PYRIDOXAMINE PHOSPHATE OXIDASE FAMILY PROTEIN (AFU_ORTHOLOGUE AFUA_6G11440)"/>
    <property type="match status" value="1"/>
</dbReference>
<reference evidence="1 2" key="1">
    <citation type="journal article" date="2018" name="New Phytol.">
        <title>Phylogenomics of Endogonaceae and evolution of mycorrhizas within Mucoromycota.</title>
        <authorList>
            <person name="Chang Y."/>
            <person name="Desiro A."/>
            <person name="Na H."/>
            <person name="Sandor L."/>
            <person name="Lipzen A."/>
            <person name="Clum A."/>
            <person name="Barry K."/>
            <person name="Grigoriev I.V."/>
            <person name="Martin F.M."/>
            <person name="Stajich J.E."/>
            <person name="Smith M.E."/>
            <person name="Bonito G."/>
            <person name="Spatafora J.W."/>
        </authorList>
    </citation>
    <scope>NUCLEOTIDE SEQUENCE [LARGE SCALE GENOMIC DNA]</scope>
    <source>
        <strain evidence="1 2">GMNB39</strain>
    </source>
</reference>
<sequence length="220" mass="24485">MVTFYEEISQSHQEWIKQQKLFFVATAPLTGKGHVNVSPKGYDAFRILSSRQVCYLDLTGSGVETISHVKENGRLTFMFSAFDGPPRIIRLWTTAVVHERGSPEYEALAEREFPELRGHKSPRSVIVGDVHRVGQSCGFGVPLYEFKEQRSTLLDWAKNTCMEDYWVDKNSFSLDGLPGKGAAASSSYATWWRQSVPFVTGFAAGMAVAVAAVKVVGARR</sequence>
<gene>
    <name evidence="1" type="ORF">BC936DRAFT_149237</name>
</gene>
<comment type="caution">
    <text evidence="1">The sequence shown here is derived from an EMBL/GenBank/DDBJ whole genome shotgun (WGS) entry which is preliminary data.</text>
</comment>
<dbReference type="PANTHER" id="PTHR39336:SF3">
    <property type="entry name" value="PYRIDOXAMINE PHOSPHATE OXIDASE"/>
    <property type="match status" value="1"/>
</dbReference>
<evidence type="ECO:0000313" key="1">
    <source>
        <dbReference type="EMBL" id="RUP44599.1"/>
    </source>
</evidence>
<protein>
    <submittedName>
        <fullName evidence="1">Uncharacterized protein</fullName>
    </submittedName>
</protein>
<name>A0A433D185_9FUNG</name>
<dbReference type="OrthoDB" id="2013972at2759"/>
<keyword evidence="2" id="KW-1185">Reference proteome</keyword>
<proteinExistence type="predicted"/>
<organism evidence="1 2">
    <name type="scientific">Jimgerdemannia flammicorona</name>
    <dbReference type="NCBI Taxonomy" id="994334"/>
    <lineage>
        <taxon>Eukaryota</taxon>
        <taxon>Fungi</taxon>
        <taxon>Fungi incertae sedis</taxon>
        <taxon>Mucoromycota</taxon>
        <taxon>Mucoromycotina</taxon>
        <taxon>Endogonomycetes</taxon>
        <taxon>Endogonales</taxon>
        <taxon>Endogonaceae</taxon>
        <taxon>Jimgerdemannia</taxon>
    </lineage>
</organism>